<feature type="region of interest" description="Disordered" evidence="4">
    <location>
        <begin position="341"/>
        <end position="365"/>
    </location>
</feature>
<dbReference type="InterPro" id="IPR015637">
    <property type="entry name" value="MUG/TDG"/>
</dbReference>
<feature type="compositionally biased region" description="Basic and acidic residues" evidence="4">
    <location>
        <begin position="305"/>
        <end position="315"/>
    </location>
</feature>
<gene>
    <name evidence="6" type="ORF">CVT26_003028</name>
</gene>
<dbReference type="GO" id="GO:0006285">
    <property type="term" value="P:base-excision repair, AP site formation"/>
    <property type="evidence" value="ECO:0007669"/>
    <property type="project" value="InterPro"/>
</dbReference>
<keyword evidence="1" id="KW-0227">DNA damage</keyword>
<organism evidence="6 7">
    <name type="scientific">Gymnopilus dilepis</name>
    <dbReference type="NCBI Taxonomy" id="231916"/>
    <lineage>
        <taxon>Eukaryota</taxon>
        <taxon>Fungi</taxon>
        <taxon>Dikarya</taxon>
        <taxon>Basidiomycota</taxon>
        <taxon>Agaricomycotina</taxon>
        <taxon>Agaricomycetes</taxon>
        <taxon>Agaricomycetidae</taxon>
        <taxon>Agaricales</taxon>
        <taxon>Agaricineae</taxon>
        <taxon>Hymenogastraceae</taxon>
        <taxon>Gymnopilus</taxon>
    </lineage>
</organism>
<dbReference type="InParanoid" id="A0A409W2R8"/>
<feature type="region of interest" description="Disordered" evidence="4">
    <location>
        <begin position="266"/>
        <end position="328"/>
    </location>
</feature>
<dbReference type="SUPFAM" id="SSF52141">
    <property type="entry name" value="Uracil-DNA glycosylase-like"/>
    <property type="match status" value="1"/>
</dbReference>
<dbReference type="SUPFAM" id="SSF54695">
    <property type="entry name" value="POZ domain"/>
    <property type="match status" value="2"/>
</dbReference>
<comment type="caution">
    <text evidence="6">The sequence shown here is derived from an EMBL/GenBank/DDBJ whole genome shotgun (WGS) entry which is preliminary data.</text>
</comment>
<feature type="domain" description="BTB" evidence="5">
    <location>
        <begin position="18"/>
        <end position="115"/>
    </location>
</feature>
<evidence type="ECO:0000256" key="3">
    <source>
        <dbReference type="ARBA" id="ARBA00023204"/>
    </source>
</evidence>
<dbReference type="Proteomes" id="UP000284706">
    <property type="component" value="Unassembled WGS sequence"/>
</dbReference>
<feature type="compositionally biased region" description="Basic and acidic residues" evidence="4">
    <location>
        <begin position="273"/>
        <end position="286"/>
    </location>
</feature>
<dbReference type="GO" id="GO:0004844">
    <property type="term" value="F:uracil DNA N-glycosylase activity"/>
    <property type="evidence" value="ECO:0007669"/>
    <property type="project" value="TreeGrafter"/>
</dbReference>
<accession>A0A409W2R8</accession>
<evidence type="ECO:0000313" key="6">
    <source>
        <dbReference type="EMBL" id="PPQ72748.1"/>
    </source>
</evidence>
<evidence type="ECO:0000256" key="1">
    <source>
        <dbReference type="ARBA" id="ARBA00022763"/>
    </source>
</evidence>
<dbReference type="InterPro" id="IPR036895">
    <property type="entry name" value="Uracil-DNA_glycosylase-like_sf"/>
</dbReference>
<dbReference type="SMART" id="SM00225">
    <property type="entry name" value="BTB"/>
    <property type="match status" value="2"/>
</dbReference>
<dbReference type="Gene3D" id="3.40.470.10">
    <property type="entry name" value="Uracil-DNA glycosylase-like domain"/>
    <property type="match status" value="1"/>
</dbReference>
<reference evidence="6 7" key="1">
    <citation type="journal article" date="2018" name="Evol. Lett.">
        <title>Horizontal gene cluster transfer increased hallucinogenic mushroom diversity.</title>
        <authorList>
            <person name="Reynolds H.T."/>
            <person name="Vijayakumar V."/>
            <person name="Gluck-Thaler E."/>
            <person name="Korotkin H.B."/>
            <person name="Matheny P.B."/>
            <person name="Slot J.C."/>
        </authorList>
    </citation>
    <scope>NUCLEOTIDE SEQUENCE [LARGE SCALE GENOMIC DNA]</scope>
    <source>
        <strain evidence="6 7">SRW20</strain>
    </source>
</reference>
<dbReference type="AlphaFoldDB" id="A0A409W2R8"/>
<keyword evidence="3" id="KW-0234">DNA repair</keyword>
<dbReference type="GO" id="GO:0008263">
    <property type="term" value="F:pyrimidine-specific mismatch base pair DNA N-glycosylase activity"/>
    <property type="evidence" value="ECO:0007669"/>
    <property type="project" value="TreeGrafter"/>
</dbReference>
<keyword evidence="7" id="KW-1185">Reference proteome</keyword>
<dbReference type="STRING" id="231916.A0A409W2R8"/>
<dbReference type="Pfam" id="PF03167">
    <property type="entry name" value="UDG"/>
    <property type="match status" value="1"/>
</dbReference>
<dbReference type="InterPro" id="IPR005122">
    <property type="entry name" value="Uracil-DNA_glycosylase-like"/>
</dbReference>
<protein>
    <recommendedName>
        <fullName evidence="5">BTB domain-containing protein</fullName>
    </recommendedName>
</protein>
<dbReference type="InterPro" id="IPR011333">
    <property type="entry name" value="SKP1/BTB/POZ_sf"/>
</dbReference>
<feature type="compositionally biased region" description="Polar residues" evidence="4">
    <location>
        <begin position="354"/>
        <end position="364"/>
    </location>
</feature>
<dbReference type="CDD" id="cd10028">
    <property type="entry name" value="UDG-F2_TDG_MUG"/>
    <property type="match status" value="1"/>
</dbReference>
<proteinExistence type="predicted"/>
<feature type="domain" description="BTB" evidence="5">
    <location>
        <begin position="596"/>
        <end position="694"/>
    </location>
</feature>
<evidence type="ECO:0000256" key="4">
    <source>
        <dbReference type="SAM" id="MobiDB-lite"/>
    </source>
</evidence>
<evidence type="ECO:0000313" key="7">
    <source>
        <dbReference type="Proteomes" id="UP000284706"/>
    </source>
</evidence>
<dbReference type="PANTHER" id="PTHR12159">
    <property type="entry name" value="G/T AND G/U MISMATCH-SPECIFIC DNA GLYCOSYLASE"/>
    <property type="match status" value="1"/>
</dbReference>
<dbReference type="OrthoDB" id="565731at2759"/>
<dbReference type="PANTHER" id="PTHR12159:SF9">
    <property type="entry name" value="G_T MISMATCH-SPECIFIC THYMINE DNA GLYCOSYLASE"/>
    <property type="match status" value="1"/>
</dbReference>
<name>A0A409W2R8_9AGAR</name>
<sequence>MAGMQAPSVHEKFSFSDADVAFQSSDGVLFRLHRKNLEVMTGAFPGPEFHVEEPVLLPESSTSLEIVFQFVYLRRYPPSLEGVAFEVLMDVAEAAEKYQVFWAMRTCEDRLTEHLSEHGLEILLHAIKHDVSMLVNKAALSLSRSPLQEILRVLPSHCTIPWLDYQRAWQKVFAEAKNGVILRAAASPLLTCSDFYGGLCHICAMCLHSWIERLEEISNLSALQDAMKTPVLYLKSCNEFVWCKSCRVNNCVHHVEDFALGNSTDAGLSQNDRASEERFSAMDHSETTSPQPRLNPFLRFAFEGSPRKSNIDKSSKTPPSPSSKSKETLLIRTIQVEEKCERKAKRRRVEGETDATSSTRSSGPNKVKFYDHLNEIEDHLDIGLDIVFCGINPGVQSAKIGHHYGNPNNHFWSCLHESGLTSRRWDPREDATLPKSCSLGLTNLTSRPTAEQNELSKKEQAAGVVALLDKVARYQPRILCFVGLGIADIFRSQLPSIDASSEIKAAQELKVKAAVGLQPYKIVYPDSTGKLNETVLFAVSSTSGRVVRYQKADKVRQFQTLRDLRDRIIQGDFDTTSLATVQFTRVDPQRLDSCNADVTIQSSDGVLFRLHRRNLECNTGAFPGPEISTQNEVVILTEPAKVLEVIFQYIYPRRYPFTLDHLGPDFLLEVAEAIEKYQIFWAMKPCEDQLQASIPQHALKVLTHAVKHDISRIMEKAAQALVLSPPSDVLKKLPVQLIISFVQYQGQWRDWVFGSAIRHIESQVYCDGDSYCNDVSSSSPDICRVCRVCLLAWVATLEKHVDLPSLCASLKSPILNTKNPEDDCRWCRNCRGNYCQNVPALVRVIEKAIKTAPPFNGSINTFSGSSNMETLEQ</sequence>
<dbReference type="EMBL" id="NHYE01005441">
    <property type="protein sequence ID" value="PPQ72748.1"/>
    <property type="molecule type" value="Genomic_DNA"/>
</dbReference>
<evidence type="ECO:0000259" key="5">
    <source>
        <dbReference type="SMART" id="SM00225"/>
    </source>
</evidence>
<dbReference type="InterPro" id="IPR000210">
    <property type="entry name" value="BTB/POZ_dom"/>
</dbReference>
<dbReference type="Gene3D" id="3.30.710.10">
    <property type="entry name" value="Potassium Channel Kv1.1, Chain A"/>
    <property type="match status" value="2"/>
</dbReference>
<evidence type="ECO:0000256" key="2">
    <source>
        <dbReference type="ARBA" id="ARBA00022801"/>
    </source>
</evidence>
<keyword evidence="2" id="KW-0378">Hydrolase</keyword>